<dbReference type="InterPro" id="IPR001387">
    <property type="entry name" value="Cro/C1-type_HTH"/>
</dbReference>
<dbReference type="AlphaFoldDB" id="A0A3N1KWT4"/>
<dbReference type="SUPFAM" id="SSF47413">
    <property type="entry name" value="lambda repressor-like DNA-binding domains"/>
    <property type="match status" value="1"/>
</dbReference>
<dbReference type="Gene3D" id="1.10.260.40">
    <property type="entry name" value="lambda repressor-like DNA-binding domains"/>
    <property type="match status" value="1"/>
</dbReference>
<gene>
    <name evidence="3" type="ORF">EDC65_3274</name>
</gene>
<dbReference type="GO" id="GO:0003700">
    <property type="term" value="F:DNA-binding transcription factor activity"/>
    <property type="evidence" value="ECO:0007669"/>
    <property type="project" value="TreeGrafter"/>
</dbReference>
<dbReference type="GO" id="GO:0005829">
    <property type="term" value="C:cytosol"/>
    <property type="evidence" value="ECO:0007669"/>
    <property type="project" value="TreeGrafter"/>
</dbReference>
<dbReference type="Proteomes" id="UP000278222">
    <property type="component" value="Unassembled WGS sequence"/>
</dbReference>
<evidence type="ECO:0000313" key="3">
    <source>
        <dbReference type="EMBL" id="ROP83932.1"/>
    </source>
</evidence>
<dbReference type="EMBL" id="RJKX01000015">
    <property type="protein sequence ID" value="ROP83932.1"/>
    <property type="molecule type" value="Genomic_DNA"/>
</dbReference>
<dbReference type="CDD" id="cd00093">
    <property type="entry name" value="HTH_XRE"/>
    <property type="match status" value="1"/>
</dbReference>
<proteinExistence type="predicted"/>
<feature type="domain" description="HTH cro/C1-type" evidence="2">
    <location>
        <begin position="1"/>
        <end position="55"/>
    </location>
</feature>
<keyword evidence="4" id="KW-1185">Reference proteome</keyword>
<evidence type="ECO:0000256" key="1">
    <source>
        <dbReference type="ARBA" id="ARBA00023125"/>
    </source>
</evidence>
<dbReference type="InterPro" id="IPR010982">
    <property type="entry name" value="Lambda_DNA-bd_dom_sf"/>
</dbReference>
<organism evidence="3 4">
    <name type="scientific">Stella humosa</name>
    <dbReference type="NCBI Taxonomy" id="94"/>
    <lineage>
        <taxon>Bacteria</taxon>
        <taxon>Pseudomonadati</taxon>
        <taxon>Pseudomonadota</taxon>
        <taxon>Alphaproteobacteria</taxon>
        <taxon>Rhodospirillales</taxon>
        <taxon>Stellaceae</taxon>
        <taxon>Stella</taxon>
    </lineage>
</organism>
<evidence type="ECO:0000313" key="4">
    <source>
        <dbReference type="Proteomes" id="UP000278222"/>
    </source>
</evidence>
<comment type="caution">
    <text evidence="3">The sequence shown here is derived from an EMBL/GenBank/DDBJ whole genome shotgun (WGS) entry which is preliminary data.</text>
</comment>
<dbReference type="OrthoDB" id="9797172at2"/>
<protein>
    <submittedName>
        <fullName evidence="3">Transcriptional regulator with XRE-family HTH domain</fullName>
    </submittedName>
</protein>
<sequence length="119" mass="13032">MRLYRTVAGLSQTQLAETIGLTFQQVQKYERGSNRISASVLTRISATLGVAVDAFFPNEGVEALESNDGIMLRREAIELARAFERLQDPELRSAVMDLVVKLGHLVPAPKPIVAKRPAG</sequence>
<dbReference type="RefSeq" id="WP_123691434.1">
    <property type="nucleotide sequence ID" value="NZ_AP019700.1"/>
</dbReference>
<accession>A0A3N1KWT4</accession>
<dbReference type="InterPro" id="IPR050807">
    <property type="entry name" value="TransReg_Diox_bact_type"/>
</dbReference>
<dbReference type="PROSITE" id="PS50943">
    <property type="entry name" value="HTH_CROC1"/>
    <property type="match status" value="1"/>
</dbReference>
<name>A0A3N1KWT4_9PROT</name>
<reference evidence="3 4" key="1">
    <citation type="submission" date="2018-11" db="EMBL/GenBank/DDBJ databases">
        <title>Genomic Encyclopedia of Type Strains, Phase IV (KMG-IV): sequencing the most valuable type-strain genomes for metagenomic binning, comparative biology and taxonomic classification.</title>
        <authorList>
            <person name="Goeker M."/>
        </authorList>
    </citation>
    <scope>NUCLEOTIDE SEQUENCE [LARGE SCALE GENOMIC DNA]</scope>
    <source>
        <strain evidence="3 4">DSM 5900</strain>
    </source>
</reference>
<dbReference type="SMART" id="SM00530">
    <property type="entry name" value="HTH_XRE"/>
    <property type="match status" value="1"/>
</dbReference>
<keyword evidence="1" id="KW-0238">DNA-binding</keyword>
<evidence type="ECO:0000259" key="2">
    <source>
        <dbReference type="PROSITE" id="PS50943"/>
    </source>
</evidence>
<dbReference type="GO" id="GO:0003677">
    <property type="term" value="F:DNA binding"/>
    <property type="evidence" value="ECO:0007669"/>
    <property type="project" value="UniProtKB-KW"/>
</dbReference>
<dbReference type="PANTHER" id="PTHR46797">
    <property type="entry name" value="HTH-TYPE TRANSCRIPTIONAL REGULATOR"/>
    <property type="match status" value="1"/>
</dbReference>
<dbReference type="PANTHER" id="PTHR46797:SF1">
    <property type="entry name" value="METHYLPHOSPHONATE SYNTHASE"/>
    <property type="match status" value="1"/>
</dbReference>
<dbReference type="Pfam" id="PF01381">
    <property type="entry name" value="HTH_3"/>
    <property type="match status" value="1"/>
</dbReference>